<gene>
    <name evidence="6" type="primary">fdtB_1</name>
    <name evidence="6" type="ORF">BWX89_00313</name>
</gene>
<reference evidence="6" key="1">
    <citation type="submission" date="2017-02" db="EMBL/GenBank/DDBJ databases">
        <title>Delving into the versatile metabolic prowess of the omnipresent phylum Bacteroidetes.</title>
        <authorList>
            <person name="Nobu M.K."/>
            <person name="Mei R."/>
            <person name="Narihiro T."/>
            <person name="Kuroda K."/>
            <person name="Liu W.-T."/>
        </authorList>
    </citation>
    <scope>NUCLEOTIDE SEQUENCE</scope>
    <source>
        <strain evidence="6">ADurb.Bin131</strain>
    </source>
</reference>
<dbReference type="GO" id="GO:0000271">
    <property type="term" value="P:polysaccharide biosynthetic process"/>
    <property type="evidence" value="ECO:0007669"/>
    <property type="project" value="TreeGrafter"/>
</dbReference>
<comment type="similarity">
    <text evidence="2 5">Belongs to the DegT/DnrJ/EryC1 family.</text>
</comment>
<evidence type="ECO:0000256" key="1">
    <source>
        <dbReference type="ARBA" id="ARBA00022898"/>
    </source>
</evidence>
<dbReference type="InterPro" id="IPR000653">
    <property type="entry name" value="DegT/StrS_aminotransferase"/>
</dbReference>
<evidence type="ECO:0000256" key="4">
    <source>
        <dbReference type="PIRSR" id="PIRSR000390-2"/>
    </source>
</evidence>
<dbReference type="GO" id="GO:0030170">
    <property type="term" value="F:pyridoxal phosphate binding"/>
    <property type="evidence" value="ECO:0007669"/>
    <property type="project" value="TreeGrafter"/>
</dbReference>
<feature type="active site" description="Proton acceptor" evidence="3">
    <location>
        <position position="196"/>
    </location>
</feature>
<dbReference type="AlphaFoldDB" id="A0A1V6CDI4"/>
<dbReference type="Proteomes" id="UP000485562">
    <property type="component" value="Unassembled WGS sequence"/>
</dbReference>
<proteinExistence type="inferred from homology"/>
<dbReference type="EMBL" id="MWDQ01000026">
    <property type="protein sequence ID" value="OQB74955.1"/>
    <property type="molecule type" value="Genomic_DNA"/>
</dbReference>
<keyword evidence="6" id="KW-0808">Transferase</keyword>
<evidence type="ECO:0000313" key="6">
    <source>
        <dbReference type="EMBL" id="OQB74955.1"/>
    </source>
</evidence>
<dbReference type="PANTHER" id="PTHR30244">
    <property type="entry name" value="TRANSAMINASE"/>
    <property type="match status" value="1"/>
</dbReference>
<dbReference type="CDD" id="cd00616">
    <property type="entry name" value="AHBA_syn"/>
    <property type="match status" value="1"/>
</dbReference>
<dbReference type="Pfam" id="PF01041">
    <property type="entry name" value="DegT_DnrJ_EryC1"/>
    <property type="match status" value="1"/>
</dbReference>
<name>A0A1V6CDI4_UNCT6</name>
<dbReference type="Gene3D" id="3.90.1150.10">
    <property type="entry name" value="Aspartate Aminotransferase, domain 1"/>
    <property type="match status" value="1"/>
</dbReference>
<dbReference type="PANTHER" id="PTHR30244:SF36">
    <property type="entry name" value="3-OXO-GLUCOSE-6-PHOSPHATE:GLUTAMATE AMINOTRANSFERASE"/>
    <property type="match status" value="1"/>
</dbReference>
<evidence type="ECO:0000256" key="3">
    <source>
        <dbReference type="PIRSR" id="PIRSR000390-1"/>
    </source>
</evidence>
<dbReference type="InterPro" id="IPR015422">
    <property type="entry name" value="PyrdxlP-dep_Trfase_small"/>
</dbReference>
<dbReference type="InterPro" id="IPR015421">
    <property type="entry name" value="PyrdxlP-dep_Trfase_major"/>
</dbReference>
<protein>
    <submittedName>
        <fullName evidence="6">dTDP-3-amino-3,6-dideoxy-alpha-D-galactopyranose transaminase</fullName>
        <ecNumber evidence="6">2.6.1.90</ecNumber>
    </submittedName>
</protein>
<sequence length="380" mass="42450">MNIPMLDLRSEYLYMKNDIDTAIAKCLEHQSWILGPEVKEFEKKCAEFFGVKHCIGCSSGTDALVIALRAIAISSGKEFFSRDEEILTTPFTFTATGDAILRSGATPVFIDINPVDFNISIDGIDKYLKADGKKVKGILPVHLYGTPCNMDDIYEIASKYNIFIVEDVAQAFGACWKNKKLGAIGHAGAFSFFPSKNLGGFGDGGMISTNNDTFAEIATILTKHGGKDKYNVDYIGYNSRLDTLQAAILLAKIKYIDQFNNKRIGIAKKYNSELQGIEEIELPEIIDGSVFHQYTIRAKNNKRTALQGFLKEKGIASMVYYPLCLHQMKLFQERAKIHSPLTEAEKASKEVLSIPVEPLMTEQQQNYVISEIKEFFRLNG</sequence>
<evidence type="ECO:0000256" key="2">
    <source>
        <dbReference type="ARBA" id="ARBA00037999"/>
    </source>
</evidence>
<keyword evidence="1 4" id="KW-0663">Pyridoxal phosphate</keyword>
<dbReference type="EC" id="2.6.1.90" evidence="6"/>
<dbReference type="Gene3D" id="3.40.640.10">
    <property type="entry name" value="Type I PLP-dependent aspartate aminotransferase-like (Major domain)"/>
    <property type="match status" value="1"/>
</dbReference>
<dbReference type="GO" id="GO:0008483">
    <property type="term" value="F:transaminase activity"/>
    <property type="evidence" value="ECO:0007669"/>
    <property type="project" value="UniProtKB-KW"/>
</dbReference>
<dbReference type="InterPro" id="IPR015424">
    <property type="entry name" value="PyrdxlP-dep_Trfase"/>
</dbReference>
<organism evidence="6">
    <name type="scientific">candidate division TA06 bacterium ADurb.Bin131</name>
    <dbReference type="NCBI Taxonomy" id="1852827"/>
    <lineage>
        <taxon>Bacteria</taxon>
        <taxon>Bacteria division TA06</taxon>
    </lineage>
</organism>
<accession>A0A1V6CDI4</accession>
<keyword evidence="6" id="KW-0032">Aminotransferase</keyword>
<comment type="caution">
    <text evidence="6">The sequence shown here is derived from an EMBL/GenBank/DDBJ whole genome shotgun (WGS) entry which is preliminary data.</text>
</comment>
<dbReference type="SUPFAM" id="SSF53383">
    <property type="entry name" value="PLP-dependent transferases"/>
    <property type="match status" value="1"/>
</dbReference>
<dbReference type="PIRSF" id="PIRSF000390">
    <property type="entry name" value="PLP_StrS"/>
    <property type="match status" value="1"/>
</dbReference>
<feature type="modified residue" description="N6-(pyridoxal phosphate)lysine" evidence="4">
    <location>
        <position position="196"/>
    </location>
</feature>
<evidence type="ECO:0000256" key="5">
    <source>
        <dbReference type="RuleBase" id="RU004508"/>
    </source>
</evidence>